<protein>
    <submittedName>
        <fullName evidence="1">Uncharacterized protein</fullName>
    </submittedName>
</protein>
<evidence type="ECO:0000313" key="1">
    <source>
        <dbReference type="EMBL" id="CAG9983652.1"/>
    </source>
</evidence>
<sequence>MFCSISIIWAAESLIPYPSDDGTRDNGYYSIPVPETFKLPLLESYPNGNSSSIERVIIVIPGKVLPR</sequence>
<gene>
    <name evidence="1" type="ORF">CBYS24578_00018769</name>
</gene>
<accession>A0A9N9UA02</accession>
<dbReference type="Proteomes" id="UP000754883">
    <property type="component" value="Unassembled WGS sequence"/>
</dbReference>
<dbReference type="AlphaFoldDB" id="A0A9N9UA02"/>
<name>A0A9N9UA02_9HYPO</name>
<comment type="caution">
    <text evidence="1">The sequence shown here is derived from an EMBL/GenBank/DDBJ whole genome shotgun (WGS) entry which is preliminary data.</text>
</comment>
<organism evidence="1 2">
    <name type="scientific">Clonostachys byssicola</name>
    <dbReference type="NCBI Taxonomy" id="160290"/>
    <lineage>
        <taxon>Eukaryota</taxon>
        <taxon>Fungi</taxon>
        <taxon>Dikarya</taxon>
        <taxon>Ascomycota</taxon>
        <taxon>Pezizomycotina</taxon>
        <taxon>Sordariomycetes</taxon>
        <taxon>Hypocreomycetidae</taxon>
        <taxon>Hypocreales</taxon>
        <taxon>Bionectriaceae</taxon>
        <taxon>Clonostachys</taxon>
    </lineage>
</organism>
<reference evidence="1 2" key="2">
    <citation type="submission" date="2021-10" db="EMBL/GenBank/DDBJ databases">
        <authorList>
            <person name="Piombo E."/>
        </authorList>
    </citation>
    <scope>NUCLEOTIDE SEQUENCE [LARGE SCALE GENOMIC DNA]</scope>
</reference>
<proteinExistence type="predicted"/>
<evidence type="ECO:0000313" key="2">
    <source>
        <dbReference type="Proteomes" id="UP000754883"/>
    </source>
</evidence>
<dbReference type="EMBL" id="CABFNO020001370">
    <property type="protein sequence ID" value="CAG9983652.1"/>
    <property type="molecule type" value="Genomic_DNA"/>
</dbReference>
<keyword evidence="2" id="KW-1185">Reference proteome</keyword>
<reference evidence="2" key="1">
    <citation type="submission" date="2019-06" db="EMBL/GenBank/DDBJ databases">
        <authorList>
            <person name="Broberg M."/>
        </authorList>
    </citation>
    <scope>NUCLEOTIDE SEQUENCE [LARGE SCALE GENOMIC DNA]</scope>
</reference>